<sequence>MGSHAKLTIFLLLLMFSLDLSSGGDAGFTWAGTNLRNPPSEIIAQVKIRRLMEMAFTLDYDKDPGANPRHEPPKGGGH</sequence>
<dbReference type="AlphaFoldDB" id="A0A2P2N7Y9"/>
<accession>A0A2P2N7Y9</accession>
<protein>
    <submittedName>
        <fullName evidence="2">Uncharacterized protein</fullName>
    </submittedName>
</protein>
<evidence type="ECO:0000256" key="1">
    <source>
        <dbReference type="SAM" id="SignalP"/>
    </source>
</evidence>
<proteinExistence type="predicted"/>
<organism evidence="2">
    <name type="scientific">Rhizophora mucronata</name>
    <name type="common">Asiatic mangrove</name>
    <dbReference type="NCBI Taxonomy" id="61149"/>
    <lineage>
        <taxon>Eukaryota</taxon>
        <taxon>Viridiplantae</taxon>
        <taxon>Streptophyta</taxon>
        <taxon>Embryophyta</taxon>
        <taxon>Tracheophyta</taxon>
        <taxon>Spermatophyta</taxon>
        <taxon>Magnoliopsida</taxon>
        <taxon>eudicotyledons</taxon>
        <taxon>Gunneridae</taxon>
        <taxon>Pentapetalae</taxon>
        <taxon>rosids</taxon>
        <taxon>fabids</taxon>
        <taxon>Malpighiales</taxon>
        <taxon>Rhizophoraceae</taxon>
        <taxon>Rhizophora</taxon>
    </lineage>
</organism>
<dbReference type="EMBL" id="GGEC01058110">
    <property type="protein sequence ID" value="MBX38594.1"/>
    <property type="molecule type" value="Transcribed_RNA"/>
</dbReference>
<reference evidence="2" key="1">
    <citation type="submission" date="2018-02" db="EMBL/GenBank/DDBJ databases">
        <title>Rhizophora mucronata_Transcriptome.</title>
        <authorList>
            <person name="Meera S.P."/>
            <person name="Sreeshan A."/>
            <person name="Augustine A."/>
        </authorList>
    </citation>
    <scope>NUCLEOTIDE SEQUENCE</scope>
    <source>
        <tissue evidence="2">Leaf</tissue>
    </source>
</reference>
<feature type="chain" id="PRO_5015117448" evidence="1">
    <location>
        <begin position="24"/>
        <end position="78"/>
    </location>
</feature>
<name>A0A2P2N7Y9_RHIMU</name>
<dbReference type="PANTHER" id="PTHR34467:SF3">
    <property type="entry name" value="PROTEIN, PUTATIVE-RELATED"/>
    <property type="match status" value="1"/>
</dbReference>
<evidence type="ECO:0000313" key="2">
    <source>
        <dbReference type="EMBL" id="MBX38594.1"/>
    </source>
</evidence>
<dbReference type="PANTHER" id="PTHR34467">
    <property type="entry name" value="TRANSMEMBRANE PROTEIN"/>
    <property type="match status" value="1"/>
</dbReference>
<keyword evidence="1" id="KW-0732">Signal</keyword>
<feature type="signal peptide" evidence="1">
    <location>
        <begin position="1"/>
        <end position="23"/>
    </location>
</feature>